<feature type="non-terminal residue" evidence="2">
    <location>
        <position position="238"/>
    </location>
</feature>
<reference evidence="2" key="1">
    <citation type="submission" date="2018-05" db="EMBL/GenBank/DDBJ databases">
        <authorList>
            <person name="Lanie J.A."/>
            <person name="Ng W.-L."/>
            <person name="Kazmierczak K.M."/>
            <person name="Andrzejewski T.M."/>
            <person name="Davidsen T.M."/>
            <person name="Wayne K.J."/>
            <person name="Tettelin H."/>
            <person name="Glass J.I."/>
            <person name="Rusch D."/>
            <person name="Podicherti R."/>
            <person name="Tsui H.-C.T."/>
            <person name="Winkler M.E."/>
        </authorList>
    </citation>
    <scope>NUCLEOTIDE SEQUENCE</scope>
</reference>
<organism evidence="2">
    <name type="scientific">marine metagenome</name>
    <dbReference type="NCBI Taxonomy" id="408172"/>
    <lineage>
        <taxon>unclassified sequences</taxon>
        <taxon>metagenomes</taxon>
        <taxon>ecological metagenomes</taxon>
    </lineage>
</organism>
<dbReference type="GO" id="GO:0016787">
    <property type="term" value="F:hydrolase activity"/>
    <property type="evidence" value="ECO:0007669"/>
    <property type="project" value="InterPro"/>
</dbReference>
<dbReference type="SUPFAM" id="SSF56300">
    <property type="entry name" value="Metallo-dependent phosphatases"/>
    <property type="match status" value="1"/>
</dbReference>
<accession>A0A382C8Y5</accession>
<dbReference type="InterPro" id="IPR029052">
    <property type="entry name" value="Metallo-depent_PP-like"/>
</dbReference>
<dbReference type="InterPro" id="IPR004843">
    <property type="entry name" value="Calcineurin-like_PHP"/>
</dbReference>
<dbReference type="Pfam" id="PF00149">
    <property type="entry name" value="Metallophos"/>
    <property type="match status" value="1"/>
</dbReference>
<dbReference type="AlphaFoldDB" id="A0A382C8Y5"/>
<sequence>VIFGQRVPDNLAAIQRWEQVMSGMNPAVSRSVVLGFLACITSAHPATAFDFAFIGDVPYSDEDSLRFNRLQERIDAEDVAFVLHAGDIKSGIATCSDEALQQRHDWFDRFEAPFILVPGDNDWTDCHREHAGAWSPVERLAALRRIFFTPPGRLPGGGHLEVETQASDPAYANYPEHMRWQKEGVWFVNLHIVGSHNGLRPFAARTPADDAEVEERTAAALAWMRQSFMEASAADAPG</sequence>
<dbReference type="CDD" id="cd00838">
    <property type="entry name" value="MPP_superfamily"/>
    <property type="match status" value="1"/>
</dbReference>
<dbReference type="Gene3D" id="3.60.21.10">
    <property type="match status" value="1"/>
</dbReference>
<evidence type="ECO:0000259" key="1">
    <source>
        <dbReference type="Pfam" id="PF00149"/>
    </source>
</evidence>
<feature type="non-terminal residue" evidence="2">
    <location>
        <position position="1"/>
    </location>
</feature>
<dbReference type="EMBL" id="UINC01033380">
    <property type="protein sequence ID" value="SVB22578.1"/>
    <property type="molecule type" value="Genomic_DNA"/>
</dbReference>
<evidence type="ECO:0000313" key="2">
    <source>
        <dbReference type="EMBL" id="SVB22578.1"/>
    </source>
</evidence>
<name>A0A382C8Y5_9ZZZZ</name>
<proteinExistence type="predicted"/>
<gene>
    <name evidence="2" type="ORF">METZ01_LOCUS175432</name>
</gene>
<protein>
    <recommendedName>
        <fullName evidence="1">Calcineurin-like phosphoesterase domain-containing protein</fullName>
    </recommendedName>
</protein>
<feature type="domain" description="Calcineurin-like phosphoesterase" evidence="1">
    <location>
        <begin position="51"/>
        <end position="198"/>
    </location>
</feature>